<reference evidence="2" key="1">
    <citation type="journal article" date="2014" name="Front. Microbiol.">
        <title>High frequency of phylogenetically diverse reductive dehalogenase-homologous genes in deep subseafloor sedimentary metagenomes.</title>
        <authorList>
            <person name="Kawai M."/>
            <person name="Futagami T."/>
            <person name="Toyoda A."/>
            <person name="Takaki Y."/>
            <person name="Nishi S."/>
            <person name="Hori S."/>
            <person name="Arai W."/>
            <person name="Tsubouchi T."/>
            <person name="Morono Y."/>
            <person name="Uchiyama I."/>
            <person name="Ito T."/>
            <person name="Fujiyama A."/>
            <person name="Inagaki F."/>
            <person name="Takami H."/>
        </authorList>
    </citation>
    <scope>NUCLEOTIDE SEQUENCE</scope>
    <source>
        <strain evidence="2">Expedition CK06-06</strain>
    </source>
</reference>
<keyword evidence="1" id="KW-0812">Transmembrane</keyword>
<dbReference type="AlphaFoldDB" id="X0RZ66"/>
<keyword evidence="1" id="KW-0472">Membrane</keyword>
<evidence type="ECO:0000256" key="1">
    <source>
        <dbReference type="SAM" id="Phobius"/>
    </source>
</evidence>
<sequence length="187" mass="21943">MLRVFFILFLLLRYLPEYFDSNSLYWVIDSTIMISLAVYVLKNSAKNMLNLFIGFGLLNLLGYDYLNNLNMFILNKTDINFFANTTLITLSIIMYFLIFRNRYKWEKQKSEFYNPTRVQAIYSKPNKFLTLLGAAISFSPRCSVRFSYNGETICFKRSSSTPIKCKTVIKGTDIIKNTNIDFNYFNV</sequence>
<feature type="non-terminal residue" evidence="2">
    <location>
        <position position="187"/>
    </location>
</feature>
<proteinExistence type="predicted"/>
<dbReference type="EMBL" id="BARS01006812">
    <property type="protein sequence ID" value="GAF74068.1"/>
    <property type="molecule type" value="Genomic_DNA"/>
</dbReference>
<feature type="transmembrane region" description="Helical" evidence="1">
    <location>
        <begin position="81"/>
        <end position="99"/>
    </location>
</feature>
<feature type="transmembrane region" description="Helical" evidence="1">
    <location>
        <begin position="23"/>
        <end position="41"/>
    </location>
</feature>
<keyword evidence="1" id="KW-1133">Transmembrane helix</keyword>
<accession>X0RZ66</accession>
<name>X0RZ66_9ZZZZ</name>
<gene>
    <name evidence="2" type="ORF">S01H1_13212</name>
</gene>
<organism evidence="2">
    <name type="scientific">marine sediment metagenome</name>
    <dbReference type="NCBI Taxonomy" id="412755"/>
    <lineage>
        <taxon>unclassified sequences</taxon>
        <taxon>metagenomes</taxon>
        <taxon>ecological metagenomes</taxon>
    </lineage>
</organism>
<protein>
    <submittedName>
        <fullName evidence="2">Uncharacterized protein</fullName>
    </submittedName>
</protein>
<evidence type="ECO:0000313" key="2">
    <source>
        <dbReference type="EMBL" id="GAF74068.1"/>
    </source>
</evidence>
<feature type="transmembrane region" description="Helical" evidence="1">
    <location>
        <begin position="48"/>
        <end position="66"/>
    </location>
</feature>
<comment type="caution">
    <text evidence="2">The sequence shown here is derived from an EMBL/GenBank/DDBJ whole genome shotgun (WGS) entry which is preliminary data.</text>
</comment>